<dbReference type="InterPro" id="IPR001680">
    <property type="entry name" value="WD40_rpt"/>
</dbReference>
<dbReference type="VEuPathDB" id="TrichDB:TVAG_393250"/>
<dbReference type="InterPro" id="IPR036322">
    <property type="entry name" value="WD40_repeat_dom_sf"/>
</dbReference>
<proteinExistence type="predicted"/>
<evidence type="ECO:0000256" key="2">
    <source>
        <dbReference type="ARBA" id="ARBA00022737"/>
    </source>
</evidence>
<dbReference type="EMBL" id="DS113268">
    <property type="protein sequence ID" value="EAY14598.1"/>
    <property type="molecule type" value="Genomic_DNA"/>
</dbReference>
<keyword evidence="6" id="KW-1185">Reference proteome</keyword>
<dbReference type="SMART" id="SM00320">
    <property type="entry name" value="WD40"/>
    <property type="match status" value="5"/>
</dbReference>
<keyword evidence="2" id="KW-0677">Repeat</keyword>
<dbReference type="SMR" id="A2DYC1"/>
<evidence type="ECO:0000256" key="1">
    <source>
        <dbReference type="ARBA" id="ARBA00022574"/>
    </source>
</evidence>
<dbReference type="KEGG" id="tva:4772590"/>
<dbReference type="Proteomes" id="UP000001542">
    <property type="component" value="Unassembled WGS sequence"/>
</dbReference>
<dbReference type="RefSeq" id="XP_001326821.1">
    <property type="nucleotide sequence ID" value="XM_001326786.1"/>
</dbReference>
<dbReference type="eggNOG" id="KOG0263">
    <property type="taxonomic scope" value="Eukaryota"/>
</dbReference>
<evidence type="ECO:0000259" key="4">
    <source>
        <dbReference type="Pfam" id="PF12894"/>
    </source>
</evidence>
<keyword evidence="1 3" id="KW-0853">WD repeat</keyword>
<dbReference type="Pfam" id="PF00400">
    <property type="entry name" value="WD40"/>
    <property type="match status" value="2"/>
</dbReference>
<dbReference type="PROSITE" id="PS50294">
    <property type="entry name" value="WD_REPEATS_REGION"/>
    <property type="match status" value="1"/>
</dbReference>
<dbReference type="STRING" id="5722.A2DYC1"/>
<dbReference type="PROSITE" id="PS00678">
    <property type="entry name" value="WD_REPEATS_1"/>
    <property type="match status" value="1"/>
</dbReference>
<dbReference type="SUPFAM" id="SSF50978">
    <property type="entry name" value="WD40 repeat-like"/>
    <property type="match status" value="1"/>
</dbReference>
<dbReference type="VEuPathDB" id="TrichDB:TVAGG3_0281790"/>
<dbReference type="OrthoDB" id="10251741at2759"/>
<evidence type="ECO:0000313" key="5">
    <source>
        <dbReference type="EMBL" id="EAY14598.1"/>
    </source>
</evidence>
<dbReference type="InterPro" id="IPR015943">
    <property type="entry name" value="WD40/YVTN_repeat-like_dom_sf"/>
</dbReference>
<reference evidence="5" key="2">
    <citation type="journal article" date="2007" name="Science">
        <title>Draft genome sequence of the sexually transmitted pathogen Trichomonas vaginalis.</title>
        <authorList>
            <person name="Carlton J.M."/>
            <person name="Hirt R.P."/>
            <person name="Silva J.C."/>
            <person name="Delcher A.L."/>
            <person name="Schatz M."/>
            <person name="Zhao Q."/>
            <person name="Wortman J.R."/>
            <person name="Bidwell S.L."/>
            <person name="Alsmark U.C.M."/>
            <person name="Besteiro S."/>
            <person name="Sicheritz-Ponten T."/>
            <person name="Noel C.J."/>
            <person name="Dacks J.B."/>
            <person name="Foster P.G."/>
            <person name="Simillion C."/>
            <person name="Van de Peer Y."/>
            <person name="Miranda-Saavedra D."/>
            <person name="Barton G.J."/>
            <person name="Westrop G.D."/>
            <person name="Mueller S."/>
            <person name="Dessi D."/>
            <person name="Fiori P.L."/>
            <person name="Ren Q."/>
            <person name="Paulsen I."/>
            <person name="Zhang H."/>
            <person name="Bastida-Corcuera F.D."/>
            <person name="Simoes-Barbosa A."/>
            <person name="Brown M.T."/>
            <person name="Hayes R.D."/>
            <person name="Mukherjee M."/>
            <person name="Okumura C.Y."/>
            <person name="Schneider R."/>
            <person name="Smith A.J."/>
            <person name="Vanacova S."/>
            <person name="Villalvazo M."/>
            <person name="Haas B.J."/>
            <person name="Pertea M."/>
            <person name="Feldblyum T.V."/>
            <person name="Utterback T.R."/>
            <person name="Shu C.L."/>
            <person name="Osoegawa K."/>
            <person name="de Jong P.J."/>
            <person name="Hrdy I."/>
            <person name="Horvathova L."/>
            <person name="Zubacova Z."/>
            <person name="Dolezal P."/>
            <person name="Malik S.B."/>
            <person name="Logsdon J.M. Jr."/>
            <person name="Henze K."/>
            <person name="Gupta A."/>
            <person name="Wang C.C."/>
            <person name="Dunne R.L."/>
            <person name="Upcroft J.A."/>
            <person name="Upcroft P."/>
            <person name="White O."/>
            <person name="Salzberg S.L."/>
            <person name="Tang P."/>
            <person name="Chiu C.-H."/>
            <person name="Lee Y.-S."/>
            <person name="Embley T.M."/>
            <person name="Coombs G.H."/>
            <person name="Mottram J.C."/>
            <person name="Tachezy J."/>
            <person name="Fraser-Liggett C.M."/>
            <person name="Johnson P.J."/>
        </authorList>
    </citation>
    <scope>NUCLEOTIDE SEQUENCE [LARGE SCALE GENOMIC DNA]</scope>
    <source>
        <strain evidence="5">G3</strain>
    </source>
</reference>
<dbReference type="Pfam" id="PF12894">
    <property type="entry name" value="ANAPC4_WD40"/>
    <property type="match status" value="1"/>
</dbReference>
<feature type="repeat" description="WD" evidence="3">
    <location>
        <begin position="154"/>
        <end position="194"/>
    </location>
</feature>
<dbReference type="PANTHER" id="PTHR47822">
    <property type="entry name" value="CARBOHYDRATE BINDING DOMAIN CONTAINING PROTEIN"/>
    <property type="match status" value="1"/>
</dbReference>
<dbReference type="InParanoid" id="A2DYC1"/>
<organism evidence="5 6">
    <name type="scientific">Trichomonas vaginalis (strain ATCC PRA-98 / G3)</name>
    <dbReference type="NCBI Taxonomy" id="412133"/>
    <lineage>
        <taxon>Eukaryota</taxon>
        <taxon>Metamonada</taxon>
        <taxon>Parabasalia</taxon>
        <taxon>Trichomonadida</taxon>
        <taxon>Trichomonadidae</taxon>
        <taxon>Trichomonas</taxon>
    </lineage>
</organism>
<protein>
    <recommendedName>
        <fullName evidence="4">Anaphase-promoting complex subunit 4-like WD40 domain-containing protein</fullName>
    </recommendedName>
</protein>
<dbReference type="PROSITE" id="PS50082">
    <property type="entry name" value="WD_REPEATS_2"/>
    <property type="match status" value="1"/>
</dbReference>
<feature type="domain" description="Anaphase-promoting complex subunit 4-like WD40" evidence="4">
    <location>
        <begin position="10"/>
        <end position="72"/>
    </location>
</feature>
<dbReference type="InterPro" id="IPR024977">
    <property type="entry name" value="Apc4-like_WD40_dom"/>
</dbReference>
<evidence type="ECO:0000256" key="3">
    <source>
        <dbReference type="PROSITE-ProRule" id="PRU00221"/>
    </source>
</evidence>
<gene>
    <name evidence="5" type="ORF">TVAG_393250</name>
</gene>
<dbReference type="AlphaFoldDB" id="A2DYC1"/>
<dbReference type="PANTHER" id="PTHR47822:SF2">
    <property type="entry name" value="F-BOX AND WD-40 DOMAIN PROTEIN 7"/>
    <property type="match status" value="1"/>
</dbReference>
<accession>A2DYC1</accession>
<dbReference type="Gene3D" id="2.130.10.10">
    <property type="entry name" value="YVTN repeat-like/Quinoprotein amine dehydrogenase"/>
    <property type="match status" value="2"/>
</dbReference>
<dbReference type="InterPro" id="IPR019775">
    <property type="entry name" value="WD40_repeat_CS"/>
</dbReference>
<evidence type="ECO:0000313" key="6">
    <source>
        <dbReference type="Proteomes" id="UP000001542"/>
    </source>
</evidence>
<sequence length="318" mass="35125">MSYFELQSSNTCWKADHDGSDITVIRFSPNSRQLAVGTFNGNVYVRDAITSRLMYKIDVLHTSNPITSIKWHPKIDNAFLCSSASGYVSLWHTETGQNLWMFKEEGNETSSIAISPSGTQFTTVGSDKVVRIYAIQKHVKLYDLSARNYDQGVVTGHQSRIYAASYLNDDVVATAGWDDTVLFWDIRTGKVERSIFGPHLNGESMAFVGNKLITGSNRAENQLQMFDIGTGKCEKTISIGRAGDSLLIYSLSITTDSKFIGVCGGGLKKLQFYRSSDLDLAAQTEQFDTPLNTVHFSESNFGVGLGNSKVLVDKYAID</sequence>
<reference evidence="5" key="1">
    <citation type="submission" date="2006-10" db="EMBL/GenBank/DDBJ databases">
        <authorList>
            <person name="Amadeo P."/>
            <person name="Zhao Q."/>
            <person name="Wortman J."/>
            <person name="Fraser-Liggett C."/>
            <person name="Carlton J."/>
        </authorList>
    </citation>
    <scope>NUCLEOTIDE SEQUENCE</scope>
    <source>
        <strain evidence="5">G3</strain>
    </source>
</reference>
<name>A2DYC1_TRIV3</name>